<comment type="caution">
    <text evidence="1">The sequence shown here is derived from an EMBL/GenBank/DDBJ whole genome shotgun (WGS) entry which is preliminary data.</text>
</comment>
<accession>A0A318HRT2</accession>
<sequence length="74" mass="8638">MMCKRSGLQQDFTTDPFYSRPFCCELRQRYPVLLHPYAGFLKHTTLFILSKTNPFFMASTSIILIYLKPILTSV</sequence>
<dbReference type="Proteomes" id="UP000248314">
    <property type="component" value="Unassembled WGS sequence"/>
</dbReference>
<reference evidence="1 2" key="1">
    <citation type="submission" date="2018-05" db="EMBL/GenBank/DDBJ databases">
        <title>Genomic Encyclopedia of Type Strains, Phase I: the one thousand microbial genomes (KMG-I) project.</title>
        <authorList>
            <person name="Kyrpides N."/>
        </authorList>
    </citation>
    <scope>NUCLEOTIDE SEQUENCE [LARGE SCALE GENOMIC DNA]</scope>
    <source>
        <strain evidence="1 2">DSM 15611</strain>
    </source>
</reference>
<evidence type="ECO:0000313" key="2">
    <source>
        <dbReference type="Proteomes" id="UP000248314"/>
    </source>
</evidence>
<protein>
    <submittedName>
        <fullName evidence="1">Uncharacterized protein</fullName>
    </submittedName>
</protein>
<organism evidence="1 2">
    <name type="scientific">Hoylesella shahii DSM 15611 = JCM 12083</name>
    <dbReference type="NCBI Taxonomy" id="1122991"/>
    <lineage>
        <taxon>Bacteria</taxon>
        <taxon>Pseudomonadati</taxon>
        <taxon>Bacteroidota</taxon>
        <taxon>Bacteroidia</taxon>
        <taxon>Bacteroidales</taxon>
        <taxon>Prevotellaceae</taxon>
        <taxon>Hoylesella</taxon>
    </lineage>
</organism>
<keyword evidence="2" id="KW-1185">Reference proteome</keyword>
<evidence type="ECO:0000313" key="1">
    <source>
        <dbReference type="EMBL" id="PXX21089.1"/>
    </source>
</evidence>
<dbReference type="EMBL" id="QJJX01000024">
    <property type="protein sequence ID" value="PXX21089.1"/>
    <property type="molecule type" value="Genomic_DNA"/>
</dbReference>
<proteinExistence type="predicted"/>
<name>A0A318HRT2_9BACT</name>
<dbReference type="AlphaFoldDB" id="A0A318HRT2"/>
<gene>
    <name evidence="1" type="ORF">EJ73_01984</name>
</gene>